<dbReference type="InterPro" id="IPR006143">
    <property type="entry name" value="RND_pump_MFP"/>
</dbReference>
<feature type="coiled-coil region" evidence="4">
    <location>
        <begin position="113"/>
        <end position="145"/>
    </location>
</feature>
<evidence type="ECO:0000256" key="2">
    <source>
        <dbReference type="ARBA" id="ARBA00009477"/>
    </source>
</evidence>
<keyword evidence="5" id="KW-1133">Transmembrane helix</keyword>
<comment type="subcellular location">
    <subcellularLocation>
        <location evidence="1">Cell envelope</location>
    </subcellularLocation>
</comment>
<evidence type="ECO:0000259" key="6">
    <source>
        <dbReference type="Pfam" id="PF25967"/>
    </source>
</evidence>
<dbReference type="GO" id="GO:0030313">
    <property type="term" value="C:cell envelope"/>
    <property type="evidence" value="ECO:0007669"/>
    <property type="project" value="UniProtKB-SubCell"/>
</dbReference>
<dbReference type="Proteomes" id="UP000178121">
    <property type="component" value="Unassembled WGS sequence"/>
</dbReference>
<comment type="caution">
    <text evidence="7">The sequence shown here is derived from an EMBL/GenBank/DDBJ whole genome shotgun (WGS) entry which is preliminary data.</text>
</comment>
<evidence type="ECO:0000256" key="3">
    <source>
        <dbReference type="ARBA" id="ARBA00023054"/>
    </source>
</evidence>
<keyword evidence="5" id="KW-0812">Transmembrane</keyword>
<evidence type="ECO:0000313" key="7">
    <source>
        <dbReference type="EMBL" id="OHA20523.1"/>
    </source>
</evidence>
<organism evidence="7 8">
    <name type="scientific">Candidatus Taylorbacteria bacterium RIFCSPHIGHO2_01_FULL_51_15</name>
    <dbReference type="NCBI Taxonomy" id="1802304"/>
    <lineage>
        <taxon>Bacteria</taxon>
        <taxon>Candidatus Tayloriibacteriota</taxon>
    </lineage>
</organism>
<dbReference type="GO" id="GO:0016020">
    <property type="term" value="C:membrane"/>
    <property type="evidence" value="ECO:0007669"/>
    <property type="project" value="InterPro"/>
</dbReference>
<feature type="transmembrane region" description="Helical" evidence="5">
    <location>
        <begin position="9"/>
        <end position="31"/>
    </location>
</feature>
<evidence type="ECO:0000256" key="1">
    <source>
        <dbReference type="ARBA" id="ARBA00004196"/>
    </source>
</evidence>
<feature type="domain" description="Multidrug resistance protein MdtA-like C-terminal permuted SH3" evidence="6">
    <location>
        <begin position="454"/>
        <end position="511"/>
    </location>
</feature>
<dbReference type="GO" id="GO:0022857">
    <property type="term" value="F:transmembrane transporter activity"/>
    <property type="evidence" value="ECO:0007669"/>
    <property type="project" value="InterPro"/>
</dbReference>
<protein>
    <recommendedName>
        <fullName evidence="6">Multidrug resistance protein MdtA-like C-terminal permuted SH3 domain-containing protein</fullName>
    </recommendedName>
</protein>
<keyword evidence="3 4" id="KW-0175">Coiled coil</keyword>
<dbReference type="NCBIfam" id="TIGR01730">
    <property type="entry name" value="RND_mfp"/>
    <property type="match status" value="1"/>
</dbReference>
<dbReference type="InterPro" id="IPR058627">
    <property type="entry name" value="MdtA-like_C"/>
</dbReference>
<dbReference type="Gene3D" id="2.40.420.20">
    <property type="match status" value="1"/>
</dbReference>
<dbReference type="Pfam" id="PF25967">
    <property type="entry name" value="RND-MFP_C"/>
    <property type="match status" value="1"/>
</dbReference>
<dbReference type="EMBL" id="MHRI01000029">
    <property type="protein sequence ID" value="OHA20523.1"/>
    <property type="molecule type" value="Genomic_DNA"/>
</dbReference>
<evidence type="ECO:0000256" key="4">
    <source>
        <dbReference type="SAM" id="Coils"/>
    </source>
</evidence>
<dbReference type="Gene3D" id="2.40.30.170">
    <property type="match status" value="1"/>
</dbReference>
<keyword evidence="5" id="KW-0472">Membrane</keyword>
<sequence length="515" mass="55180">MRSYLTKPYLIGGVIILVLIALYASTLSPLAPRREVGTASRGKIVEEVFMTGIVRAAEQVSLSFERGGSLRSLLFPVGTLVERGTIIATLENDSEQAAVAESKALVAIAKTNLEKINEGTRAEEIRLKEAEARKAEVSLENSKRKTFSVLADAYGAAEESLSRYANPLFLDDDTAAPRLTYGAGTQEAYDAEAKRQSAGASVKTIQKILQTESESGGALTETVKNLRVVQDLFITLGLTLREGTALDSATLADYRSRVTSARSALASAISSVQTQESALKDGAAELERVTRALELARAKATRETVAGAEHELAQAEAKLQGIIASLEKTLLRAPFRGQISSTHADVGETVQGGEVIMEFLGTGGFILEANVPEADIAKIEKGAPAEVTLDAYGEEVIFHARVTLIEPASREIEGVPTYKTTLVFEKRDAALSPQIELRSGLTANITMKKVLKENALLIPSRALSTEGEGLFVTKILQSGATEKVLVETGNRSGNREIEILKGLQEGDRILIPAVE</sequence>
<comment type="similarity">
    <text evidence="2">Belongs to the membrane fusion protein (MFP) (TC 8.A.1) family.</text>
</comment>
<dbReference type="PANTHER" id="PTHR32347">
    <property type="entry name" value="EFFLUX SYSTEM COMPONENT YKNX-RELATED"/>
    <property type="match status" value="1"/>
</dbReference>
<dbReference type="PANTHER" id="PTHR32347:SF23">
    <property type="entry name" value="BLL5650 PROTEIN"/>
    <property type="match status" value="1"/>
</dbReference>
<dbReference type="InterPro" id="IPR050465">
    <property type="entry name" value="UPF0194_transport"/>
</dbReference>
<proteinExistence type="inferred from homology"/>
<gene>
    <name evidence="7" type="ORF">A2849_00835</name>
</gene>
<evidence type="ECO:0000313" key="8">
    <source>
        <dbReference type="Proteomes" id="UP000178121"/>
    </source>
</evidence>
<dbReference type="SUPFAM" id="SSF111369">
    <property type="entry name" value="HlyD-like secretion proteins"/>
    <property type="match status" value="2"/>
</dbReference>
<dbReference type="AlphaFoldDB" id="A0A1G2M9M4"/>
<name>A0A1G2M9M4_9BACT</name>
<evidence type="ECO:0000256" key="5">
    <source>
        <dbReference type="SAM" id="Phobius"/>
    </source>
</evidence>
<accession>A0A1G2M9M4</accession>
<reference evidence="7 8" key="1">
    <citation type="journal article" date="2016" name="Nat. Commun.">
        <title>Thousands of microbial genomes shed light on interconnected biogeochemical processes in an aquifer system.</title>
        <authorList>
            <person name="Anantharaman K."/>
            <person name="Brown C.T."/>
            <person name="Hug L.A."/>
            <person name="Sharon I."/>
            <person name="Castelle C.J."/>
            <person name="Probst A.J."/>
            <person name="Thomas B.C."/>
            <person name="Singh A."/>
            <person name="Wilkins M.J."/>
            <person name="Karaoz U."/>
            <person name="Brodie E.L."/>
            <person name="Williams K.H."/>
            <person name="Hubbard S.S."/>
            <person name="Banfield J.F."/>
        </authorList>
    </citation>
    <scope>NUCLEOTIDE SEQUENCE [LARGE SCALE GENOMIC DNA]</scope>
</reference>
<feature type="coiled-coil region" evidence="4">
    <location>
        <begin position="283"/>
        <end position="325"/>
    </location>
</feature>